<evidence type="ECO:0000256" key="1">
    <source>
        <dbReference type="ARBA" id="ARBA00022741"/>
    </source>
</evidence>
<dbReference type="PROSITE" id="PS51421">
    <property type="entry name" value="RAS"/>
    <property type="match status" value="1"/>
</dbReference>
<dbReference type="EMBL" id="VLTO01000011">
    <property type="protein sequence ID" value="KAA0175936.1"/>
    <property type="molecule type" value="Genomic_DNA"/>
</dbReference>
<dbReference type="EMBL" id="VLTN01000033">
    <property type="protein sequence ID" value="KAA0150585.1"/>
    <property type="molecule type" value="Genomic_DNA"/>
</dbReference>
<dbReference type="Gene3D" id="3.40.50.300">
    <property type="entry name" value="P-loop containing nucleotide triphosphate hydrolases"/>
    <property type="match status" value="1"/>
</dbReference>
<keyword evidence="1" id="KW-0547">Nucleotide-binding</keyword>
<dbReference type="Proteomes" id="UP000323011">
    <property type="component" value="Unassembled WGS sequence"/>
</dbReference>
<dbReference type="OMA" id="ITTNAMK"/>
<name>A0A5A8CCC9_CAFRO</name>
<dbReference type="SUPFAM" id="SSF52540">
    <property type="entry name" value="P-loop containing nucleoside triphosphate hydrolases"/>
    <property type="match status" value="1"/>
</dbReference>
<reference evidence="7 8" key="1">
    <citation type="submission" date="2019-07" db="EMBL/GenBank/DDBJ databases">
        <title>Genomes of Cafeteria roenbergensis.</title>
        <authorList>
            <person name="Fischer M.G."/>
            <person name="Hackl T."/>
            <person name="Roman M."/>
        </authorList>
    </citation>
    <scope>NUCLEOTIDE SEQUENCE [LARGE SCALE GENOMIC DNA]</scope>
    <source>
        <strain evidence="3 8">BVI</strain>
        <strain evidence="4 10">Cflag</strain>
        <strain evidence="6 7">E4-10P</strain>
        <strain evidence="5 9">RCC970-E3</strain>
    </source>
</reference>
<evidence type="ECO:0000313" key="8">
    <source>
        <dbReference type="Proteomes" id="UP000323011"/>
    </source>
</evidence>
<dbReference type="Proteomes" id="UP000322899">
    <property type="component" value="Unassembled WGS sequence"/>
</dbReference>
<dbReference type="NCBIfam" id="TIGR00231">
    <property type="entry name" value="small_GTP"/>
    <property type="match status" value="1"/>
</dbReference>
<dbReference type="PANTHER" id="PTHR47978">
    <property type="match status" value="1"/>
</dbReference>
<keyword evidence="8" id="KW-1185">Reference proteome</keyword>
<dbReference type="EMBL" id="VLTM01000042">
    <property type="protein sequence ID" value="KAA0160655.1"/>
    <property type="molecule type" value="Genomic_DNA"/>
</dbReference>
<feature type="compositionally biased region" description="Low complexity" evidence="2">
    <location>
        <begin position="1"/>
        <end position="21"/>
    </location>
</feature>
<evidence type="ECO:0000313" key="9">
    <source>
        <dbReference type="Proteomes" id="UP000324907"/>
    </source>
</evidence>
<dbReference type="FunFam" id="3.40.50.300:FF:001447">
    <property type="entry name" value="Ras-related protein Rab-1B"/>
    <property type="match status" value="1"/>
</dbReference>
<accession>A0A5A8CCC9</accession>
<dbReference type="CDD" id="cd00154">
    <property type="entry name" value="Rab"/>
    <property type="match status" value="1"/>
</dbReference>
<comment type="caution">
    <text evidence="3">The sequence shown here is derived from an EMBL/GenBank/DDBJ whole genome shotgun (WGS) entry which is preliminary data.</text>
</comment>
<sequence length="254" mass="25782">MAAAARPAGASHAGSGASSVGSTGGRRPVIEGKVIVIGSVSVGKTSLLGRLTKPHADLRTVCPSVGVSFLQHTIEGRDATLRASLWDTAGQERFRAMSSLYYRLSAAAVLVFDVTSRQSFDDLPFFLSNVQSTAGTPHVLFLVIGNKTDISPSSRAVATAEARAFAESIGALYCETSAQTGAGVRQAFAMLADAAPAFAAKQQAAKAAAGAAAQERSPMAGFFQEVAVARKAGSRPSLVVSEAAGSGGSSGGCC</sequence>
<dbReference type="InterPro" id="IPR005225">
    <property type="entry name" value="Small_GTP-bd"/>
</dbReference>
<feature type="region of interest" description="Disordered" evidence="2">
    <location>
        <begin position="1"/>
        <end position="24"/>
    </location>
</feature>
<dbReference type="SMART" id="SM00173">
    <property type="entry name" value="RAS"/>
    <property type="match status" value="1"/>
</dbReference>
<proteinExistence type="predicted"/>
<dbReference type="Pfam" id="PF00071">
    <property type="entry name" value="Ras"/>
    <property type="match status" value="1"/>
</dbReference>
<protein>
    <submittedName>
        <fullName evidence="3">Uncharacterized protein</fullName>
    </submittedName>
</protein>
<dbReference type="OrthoDB" id="9989112at2759"/>
<dbReference type="Proteomes" id="UP000324907">
    <property type="component" value="Unassembled WGS sequence"/>
</dbReference>
<evidence type="ECO:0000256" key="2">
    <source>
        <dbReference type="SAM" id="MobiDB-lite"/>
    </source>
</evidence>
<evidence type="ECO:0000313" key="5">
    <source>
        <dbReference type="EMBL" id="KAA0162092.1"/>
    </source>
</evidence>
<dbReference type="EMBL" id="VLTL01000086">
    <property type="protein sequence ID" value="KAA0162092.1"/>
    <property type="molecule type" value="Genomic_DNA"/>
</dbReference>
<dbReference type="SMART" id="SM00174">
    <property type="entry name" value="RHO"/>
    <property type="match status" value="1"/>
</dbReference>
<dbReference type="InterPro" id="IPR027417">
    <property type="entry name" value="P-loop_NTPase"/>
</dbReference>
<organism evidence="3 8">
    <name type="scientific">Cafeteria roenbergensis</name>
    <name type="common">Marine flagellate</name>
    <dbReference type="NCBI Taxonomy" id="33653"/>
    <lineage>
        <taxon>Eukaryota</taxon>
        <taxon>Sar</taxon>
        <taxon>Stramenopiles</taxon>
        <taxon>Bigyra</taxon>
        <taxon>Opalozoa</taxon>
        <taxon>Bicosoecida</taxon>
        <taxon>Cafeteriaceae</taxon>
        <taxon>Cafeteria</taxon>
    </lineage>
</organism>
<evidence type="ECO:0000313" key="3">
    <source>
        <dbReference type="EMBL" id="KAA0150585.1"/>
    </source>
</evidence>
<dbReference type="GO" id="GO:0003924">
    <property type="term" value="F:GTPase activity"/>
    <property type="evidence" value="ECO:0007669"/>
    <property type="project" value="InterPro"/>
</dbReference>
<dbReference type="InterPro" id="IPR001806">
    <property type="entry name" value="Small_GTPase"/>
</dbReference>
<dbReference type="Proteomes" id="UP000325113">
    <property type="component" value="Unassembled WGS sequence"/>
</dbReference>
<dbReference type="PRINTS" id="PR00449">
    <property type="entry name" value="RASTRNSFRMNG"/>
</dbReference>
<evidence type="ECO:0000313" key="4">
    <source>
        <dbReference type="EMBL" id="KAA0160655.1"/>
    </source>
</evidence>
<gene>
    <name evidence="6" type="ORF">FNF27_02657</name>
    <name evidence="5" type="ORF">FNF28_04838</name>
    <name evidence="3" type="ORF">FNF29_05160</name>
    <name evidence="4" type="ORF">FNF31_04206</name>
</gene>
<evidence type="ECO:0000313" key="7">
    <source>
        <dbReference type="Proteomes" id="UP000322899"/>
    </source>
</evidence>
<dbReference type="AlphaFoldDB" id="A0A5A8CCC9"/>
<evidence type="ECO:0000313" key="6">
    <source>
        <dbReference type="EMBL" id="KAA0175936.1"/>
    </source>
</evidence>
<dbReference type="SMART" id="SM00175">
    <property type="entry name" value="RAB"/>
    <property type="match status" value="1"/>
</dbReference>
<dbReference type="GO" id="GO:0005525">
    <property type="term" value="F:GTP binding"/>
    <property type="evidence" value="ECO:0007669"/>
    <property type="project" value="InterPro"/>
</dbReference>
<evidence type="ECO:0000313" key="10">
    <source>
        <dbReference type="Proteomes" id="UP000325113"/>
    </source>
</evidence>
<dbReference type="PROSITE" id="PS51419">
    <property type="entry name" value="RAB"/>
    <property type="match status" value="1"/>
</dbReference>